<dbReference type="Proteomes" id="UP000005239">
    <property type="component" value="Unassembled WGS sequence"/>
</dbReference>
<reference evidence="8" key="1">
    <citation type="journal article" date="2008" name="Nat. Genet.">
        <title>The Pristionchus pacificus genome provides a unique perspective on nematode lifestyle and parasitism.</title>
        <authorList>
            <person name="Dieterich C."/>
            <person name="Clifton S.W."/>
            <person name="Schuster L.N."/>
            <person name="Chinwalla A."/>
            <person name="Delehaunty K."/>
            <person name="Dinkelacker I."/>
            <person name="Fulton L."/>
            <person name="Fulton R."/>
            <person name="Godfrey J."/>
            <person name="Minx P."/>
            <person name="Mitreva M."/>
            <person name="Roeseler W."/>
            <person name="Tian H."/>
            <person name="Witte H."/>
            <person name="Yang S.P."/>
            <person name="Wilson R.K."/>
            <person name="Sommer R.J."/>
        </authorList>
    </citation>
    <scope>NUCLEOTIDE SEQUENCE [LARGE SCALE GENOMIC DNA]</scope>
    <source>
        <strain evidence="8">PS312</strain>
    </source>
</reference>
<feature type="compositionally biased region" description="Polar residues" evidence="4">
    <location>
        <begin position="1319"/>
        <end position="1338"/>
    </location>
</feature>
<feature type="chain" id="PRO_5035924680" description="Follistatin-like domain-containing protein" evidence="5">
    <location>
        <begin position="22"/>
        <end position="1365"/>
    </location>
</feature>
<dbReference type="PANTHER" id="PTHR23259:SF70">
    <property type="entry name" value="ACCESSORY GLAND PROTEIN ACP62F-RELATED"/>
    <property type="match status" value="1"/>
</dbReference>
<keyword evidence="8" id="KW-1185">Reference proteome</keyword>
<feature type="region of interest" description="Disordered" evidence="4">
    <location>
        <begin position="273"/>
        <end position="301"/>
    </location>
</feature>
<name>A0A8R1UHA7_PRIPA</name>
<dbReference type="Pfam" id="PF01826">
    <property type="entry name" value="TIL"/>
    <property type="match status" value="5"/>
</dbReference>
<evidence type="ECO:0000256" key="3">
    <source>
        <dbReference type="ARBA" id="ARBA00023157"/>
    </source>
</evidence>
<feature type="compositionally biased region" description="Polar residues" evidence="4">
    <location>
        <begin position="1198"/>
        <end position="1217"/>
    </location>
</feature>
<keyword evidence="1" id="KW-0646">Protease inhibitor</keyword>
<evidence type="ECO:0000313" key="7">
    <source>
        <dbReference type="EnsemblMetazoa" id="PPA29027.1"/>
    </source>
</evidence>
<evidence type="ECO:0000256" key="4">
    <source>
        <dbReference type="SAM" id="MobiDB-lite"/>
    </source>
</evidence>
<dbReference type="CDD" id="cd19941">
    <property type="entry name" value="TIL"/>
    <property type="match status" value="6"/>
</dbReference>
<organism evidence="7 8">
    <name type="scientific">Pristionchus pacificus</name>
    <name type="common">Parasitic nematode worm</name>
    <dbReference type="NCBI Taxonomy" id="54126"/>
    <lineage>
        <taxon>Eukaryota</taxon>
        <taxon>Metazoa</taxon>
        <taxon>Ecdysozoa</taxon>
        <taxon>Nematoda</taxon>
        <taxon>Chromadorea</taxon>
        <taxon>Rhabditida</taxon>
        <taxon>Rhabditina</taxon>
        <taxon>Diplogasteromorpha</taxon>
        <taxon>Diplogasteroidea</taxon>
        <taxon>Neodiplogasteridae</taxon>
        <taxon>Pristionchus</taxon>
    </lineage>
</organism>
<sequence>MMRRTLILLLSVTTFSTEALSQRPVQLDVLDGCATVDCASGLVCGMAIPQSCNVAPCPKMPTCLPKITCVMAPCYPMRQCVNFPKCGDNEEYNECSLNGPCEANCTDSFPICANVTCGKGACECKPGFFRHNGKCITKDMCPTPKCEMPNEVWNTCPSACTQTCRIFRGKDEQMPCPAVCDTPQCTCAVGYVRDDDWNCVKQEDCPKEFKCSSPHEEYTECSSHCEPTCDNRMPSCIESCGPSKCQCKPDYVRHEGSCLFALQCPQEGNSTMGPIPADDDVSGSEESSAENSNEKESSPSCDTIRCGGNTACSIQGGKPICSKCGKNEKVDPCPNVCSESTCEDGNEKRMCMAVKMCRQQKCICDDGFVRNTKNGKCVKKNECPAVDNSTVHILPHNWTKPLIRPAFPDNNGTEEGQIHILPFPLHDGSVHIIPVAENGSILSDPIPTNRTRPFIKPFFPSNETMHINPHFGNTTIQISPPYVGPLVRPAFPDRNGTILVDPIPSNWTRPLIRPFFPDNNGSFDGSAHILPFIPRDHGTVHASSTENGTVNIMPHIGKNDLLTDPIPSNWTRPMIRPAFPDNNRTMHILPFIPRDDAAVHIMPIFENGTSLVDPIFNNRTRPQTRPFFPDNGTMHIMPHHNDNGTMISVPYVPSFNGSTDGTISILPFFPGNASVHVRPIFTNRTRPQVMPLYPGDGNRTMHILPFIPNEGAVHIMPMAENGTMHILPHILPFPENTSSSIVCANHTCPTGSWCEETPVMCFAAPCPPIPTCVSVTPRGGGARDDPIICGKNEEYSECAPPCEETCRGVNDCADKVMAAVCKPGCVCKDKFKRDGNGVCVPNHKCWKTAGCQDNEIWHKCRTCEPTCTDAKEICTAHCISGCACEDGLDHWEIVSYTRNVPSHPLTPPRHKTNPSIVQDKLIIMSDGSVAVERKEQSDQNLEDEIEEEDEPELAIIEMEEQCDKEEGIHNENDVYSSLEDANRVRIEAPPHTFVGRSRYSDKGLMLWNELQEKIKNDSDSVETQGTVHYYQTLLKIVQYTEDIKRSAEVIFDNITSITEFHNDDKAQAIFKYSKKSFQRQADRLCAFYNLPKERNSLSGEIELGGEEEIKEEGSMEMEVGLIEEEEEEEVKEEDNEQDNTLIQSNHSASVIETTDHNNVPSSSTSSISVVLNTPSHMDDITNTTQSLPQQSALLNALTSPSHLPSNESSPSLHNSRPPSDLIPSSIPNQSIIAVTSPLPHSPLNSVAGPSTPLDTHLSPSRIELSSSSVPPSSITPSSSQLPGSPPLKRVRVETDSSHSIKSTAPSQCRPVQIRISPAKVSTPSSVGHPNTPATSRHPQSMPFPSDYAQNSAWACPNFLQCRLIK</sequence>
<gene>
    <name evidence="7" type="primary">WBGene00118581</name>
</gene>
<dbReference type="PANTHER" id="PTHR23259">
    <property type="entry name" value="RIDDLE"/>
    <property type="match status" value="1"/>
</dbReference>
<accession>A0A8R1UHA7</accession>
<keyword evidence="3" id="KW-1015">Disulfide bond</keyword>
<feature type="region of interest" description="Disordered" evidence="4">
    <location>
        <begin position="1242"/>
        <end position="1339"/>
    </location>
</feature>
<evidence type="ECO:0000313" key="8">
    <source>
        <dbReference type="Proteomes" id="UP000005239"/>
    </source>
</evidence>
<feature type="domain" description="Follistatin-like" evidence="6">
    <location>
        <begin position="111"/>
        <end position="136"/>
    </location>
</feature>
<dbReference type="InterPro" id="IPR003645">
    <property type="entry name" value="Fol_N"/>
</dbReference>
<evidence type="ECO:0000256" key="1">
    <source>
        <dbReference type="ARBA" id="ARBA00022690"/>
    </source>
</evidence>
<protein>
    <recommendedName>
        <fullName evidence="6">Follistatin-like domain-containing protein</fullName>
    </recommendedName>
</protein>
<feature type="domain" description="Follistatin-like" evidence="6">
    <location>
        <begin position="742"/>
        <end position="767"/>
    </location>
</feature>
<dbReference type="GO" id="GO:0004867">
    <property type="term" value="F:serine-type endopeptidase inhibitor activity"/>
    <property type="evidence" value="ECO:0007669"/>
    <property type="project" value="UniProtKB-KW"/>
</dbReference>
<dbReference type="InterPro" id="IPR051368">
    <property type="entry name" value="SerProtInhib-TIL_Domain"/>
</dbReference>
<evidence type="ECO:0000259" key="6">
    <source>
        <dbReference type="SMART" id="SM00274"/>
    </source>
</evidence>
<feature type="region of interest" description="Disordered" evidence="4">
    <location>
        <begin position="1198"/>
        <end position="1226"/>
    </location>
</feature>
<evidence type="ECO:0000256" key="2">
    <source>
        <dbReference type="ARBA" id="ARBA00022900"/>
    </source>
</evidence>
<feature type="compositionally biased region" description="Low complexity" evidence="4">
    <location>
        <begin position="1257"/>
        <end position="1282"/>
    </location>
</feature>
<feature type="domain" description="Follistatin-like" evidence="6">
    <location>
        <begin position="300"/>
        <end position="322"/>
    </location>
</feature>
<dbReference type="Gene3D" id="2.10.25.10">
    <property type="entry name" value="Laminin"/>
    <property type="match status" value="6"/>
</dbReference>
<feature type="signal peptide" evidence="5">
    <location>
        <begin position="1"/>
        <end position="21"/>
    </location>
</feature>
<reference evidence="7" key="2">
    <citation type="submission" date="2022-06" db="UniProtKB">
        <authorList>
            <consortium name="EnsemblMetazoa"/>
        </authorList>
    </citation>
    <scope>IDENTIFICATION</scope>
    <source>
        <strain evidence="7">PS312</strain>
    </source>
</reference>
<dbReference type="SMART" id="SM00274">
    <property type="entry name" value="FOLN"/>
    <property type="match status" value="3"/>
</dbReference>
<keyword evidence="5" id="KW-0732">Signal</keyword>
<dbReference type="SUPFAM" id="SSF57567">
    <property type="entry name" value="Serine protease inhibitors"/>
    <property type="match status" value="6"/>
</dbReference>
<evidence type="ECO:0000256" key="5">
    <source>
        <dbReference type="SAM" id="SignalP"/>
    </source>
</evidence>
<dbReference type="InterPro" id="IPR002919">
    <property type="entry name" value="TIL_dom"/>
</dbReference>
<keyword evidence="2" id="KW-0722">Serine protease inhibitor</keyword>
<dbReference type="InterPro" id="IPR036084">
    <property type="entry name" value="Ser_inhib-like_sf"/>
</dbReference>
<dbReference type="EnsemblMetazoa" id="PPA29027.1">
    <property type="protein sequence ID" value="PPA29027.1"/>
    <property type="gene ID" value="WBGene00118581"/>
</dbReference>
<proteinExistence type="predicted"/>